<keyword evidence="3" id="KW-1185">Reference proteome</keyword>
<proteinExistence type="predicted"/>
<name>A0ABV3Y390_9ACTN</name>
<dbReference type="InterPro" id="IPR050270">
    <property type="entry name" value="DegV_domain_contain"/>
</dbReference>
<dbReference type="NCBIfam" id="TIGR03599">
    <property type="entry name" value="YloV"/>
    <property type="match status" value="1"/>
</dbReference>
<accession>A0ABV3Y390</accession>
<reference evidence="2 3" key="1">
    <citation type="submission" date="2024-07" db="EMBL/GenBank/DDBJ databases">
        <title>Draft Genome Sequence of Ferrimicrobium acidiphilum Strain YE2023, Isolated from a Pulp of Bioleach Reactor.</title>
        <authorList>
            <person name="Elkina Y.A."/>
            <person name="Bulaeva A.G."/>
            <person name="Beletsky A.V."/>
            <person name="Mardanov A.V."/>
        </authorList>
    </citation>
    <scope>NUCLEOTIDE SEQUENCE [LARGE SCALE GENOMIC DNA]</scope>
    <source>
        <strain evidence="2 3">YE2023</strain>
    </source>
</reference>
<dbReference type="Pfam" id="PF21645">
    <property type="entry name" value="FakA-like_M"/>
    <property type="match status" value="1"/>
</dbReference>
<dbReference type="PANTHER" id="PTHR33434:SF4">
    <property type="entry name" value="PHOSPHATASE PROTEIN"/>
    <property type="match status" value="1"/>
</dbReference>
<dbReference type="SMART" id="SM01121">
    <property type="entry name" value="Dak1_2"/>
    <property type="match status" value="1"/>
</dbReference>
<dbReference type="SMART" id="SM01120">
    <property type="entry name" value="Dak2"/>
    <property type="match status" value="1"/>
</dbReference>
<protein>
    <submittedName>
        <fullName evidence="2">DAK2 domain-containing protein</fullName>
    </submittedName>
</protein>
<dbReference type="InterPro" id="IPR033470">
    <property type="entry name" value="FakA-like_C"/>
</dbReference>
<dbReference type="Pfam" id="PF02734">
    <property type="entry name" value="Dak2"/>
    <property type="match status" value="1"/>
</dbReference>
<gene>
    <name evidence="2" type="ORF">AB6A68_09245</name>
</gene>
<dbReference type="PROSITE" id="PS51480">
    <property type="entry name" value="DHAL"/>
    <property type="match status" value="1"/>
</dbReference>
<dbReference type="EMBL" id="JBFSHR010000032">
    <property type="protein sequence ID" value="MEX6430022.1"/>
    <property type="molecule type" value="Genomic_DNA"/>
</dbReference>
<dbReference type="InterPro" id="IPR019986">
    <property type="entry name" value="YloV-like"/>
</dbReference>
<dbReference type="SUPFAM" id="SSF101473">
    <property type="entry name" value="DhaL-like"/>
    <property type="match status" value="1"/>
</dbReference>
<dbReference type="PANTHER" id="PTHR33434">
    <property type="entry name" value="DEGV DOMAIN-CONTAINING PROTEIN DR_1986-RELATED"/>
    <property type="match status" value="1"/>
</dbReference>
<feature type="domain" description="DhaL" evidence="1">
    <location>
        <begin position="13"/>
        <end position="194"/>
    </location>
</feature>
<dbReference type="InterPro" id="IPR004007">
    <property type="entry name" value="DhaL_dom"/>
</dbReference>
<dbReference type="Pfam" id="PF13684">
    <property type="entry name" value="FakA-like_C"/>
    <property type="match status" value="1"/>
</dbReference>
<evidence type="ECO:0000313" key="2">
    <source>
        <dbReference type="EMBL" id="MEX6430022.1"/>
    </source>
</evidence>
<dbReference type="Proteomes" id="UP001560267">
    <property type="component" value="Unassembled WGS sequence"/>
</dbReference>
<dbReference type="InterPro" id="IPR048394">
    <property type="entry name" value="FakA-like_M"/>
</dbReference>
<dbReference type="InterPro" id="IPR036117">
    <property type="entry name" value="DhaL_dom_sf"/>
</dbReference>
<dbReference type="Gene3D" id="1.25.40.340">
    <property type="match status" value="1"/>
</dbReference>
<evidence type="ECO:0000259" key="1">
    <source>
        <dbReference type="PROSITE" id="PS51480"/>
    </source>
</evidence>
<evidence type="ECO:0000313" key="3">
    <source>
        <dbReference type="Proteomes" id="UP001560267"/>
    </source>
</evidence>
<comment type="caution">
    <text evidence="2">The sequence shown here is derived from an EMBL/GenBank/DDBJ whole genome shotgun (WGS) entry which is preliminary data.</text>
</comment>
<sequence length="545" mass="57476">MPWVDSGQFPRVNEVQTGLRDARAGLERHRSAIDRLNVFPVPDGDTGSNMLATLSAGVNALDQLGDRVRPDWYRTITKATLLGARGNSGVILSQILQAVLSALSCDVPIEEAWHRALVEGSQAATNAVLSPKPGTMLSVIAAGASVGLAPIEVSLKAMRRALENTPEQLEVLKRAGVVDSGGAGLIVFFEALASALGVTVESEGVYPWLERADELTDAVLPDLSTVELESAGSSEMRFEVMFSLESAPQQVEAMKTVWSGIGDSIVVVGAEGLYRCHIHTNEIGPAIEAGIQAGGVHDISVTDLLHQIDEVAWVRDGLSAPETARVSQRTGVVAVAAGAGVARLFKSFGVESVVVGGQGRNPSIQELIDAVHSTNAEAVLLLPNNSNIQAAAQSVVSLVDKAVEIIPTVNVLEGFSALMAFDPESDLSVNRAQMTEAARRVSWGEVTTAVRAGSYEFGEFLAGSFIGLSADGIVVAGEALDAVVIELVDALVDADAEIVTLLVGEGVDSSLVTTITEQLERRYPHMTVEVHHGDQPLYPFLVGVE</sequence>
<organism evidence="2 3">
    <name type="scientific">Ferrimicrobium acidiphilum</name>
    <dbReference type="NCBI Taxonomy" id="121039"/>
    <lineage>
        <taxon>Bacteria</taxon>
        <taxon>Bacillati</taxon>
        <taxon>Actinomycetota</taxon>
        <taxon>Acidimicrobiia</taxon>
        <taxon>Acidimicrobiales</taxon>
        <taxon>Acidimicrobiaceae</taxon>
        <taxon>Ferrimicrobium</taxon>
    </lineage>
</organism>